<dbReference type="Proteomes" id="UP000026961">
    <property type="component" value="Chromosome 2"/>
</dbReference>
<reference evidence="2" key="2">
    <citation type="submission" date="2018-05" db="EMBL/GenBank/DDBJ databases">
        <title>OgluRS3 (Oryza glumaepatula Reference Sequence Version 3).</title>
        <authorList>
            <person name="Zhang J."/>
            <person name="Kudrna D."/>
            <person name="Lee S."/>
            <person name="Talag J."/>
            <person name="Welchert J."/>
            <person name="Wing R.A."/>
        </authorList>
    </citation>
    <scope>NUCLEOTIDE SEQUENCE [LARGE SCALE GENOMIC DNA]</scope>
</reference>
<dbReference type="AlphaFoldDB" id="A0A0D9YTN1"/>
<dbReference type="Gramene" id="OGLUM02G20820.1">
    <property type="protein sequence ID" value="OGLUM02G20820.1"/>
    <property type="gene ID" value="OGLUM02G20820"/>
</dbReference>
<dbReference type="HOGENOM" id="CLU_2889467_0_0_1"/>
<feature type="compositionally biased region" description="Polar residues" evidence="1">
    <location>
        <begin position="35"/>
        <end position="44"/>
    </location>
</feature>
<evidence type="ECO:0000313" key="2">
    <source>
        <dbReference type="EnsemblPlants" id="OGLUM02G20820.1"/>
    </source>
</evidence>
<evidence type="ECO:0000256" key="1">
    <source>
        <dbReference type="SAM" id="MobiDB-lite"/>
    </source>
</evidence>
<sequence>MASGDDRAIDLAGGRVEEENSLATKIREMDRINNIPSSAFSQSDHPIFPKQSLKQERSTVQVS</sequence>
<name>A0A0D9YTN1_9ORYZ</name>
<feature type="region of interest" description="Disordered" evidence="1">
    <location>
        <begin position="35"/>
        <end position="63"/>
    </location>
</feature>
<protein>
    <submittedName>
        <fullName evidence="2">Uncharacterized protein</fullName>
    </submittedName>
</protein>
<accession>A0A0D9YTN1</accession>
<proteinExistence type="predicted"/>
<reference evidence="2" key="1">
    <citation type="submission" date="2015-04" db="UniProtKB">
        <authorList>
            <consortium name="EnsemblPlants"/>
        </authorList>
    </citation>
    <scope>IDENTIFICATION</scope>
</reference>
<dbReference type="EnsemblPlants" id="OGLUM02G20820.1">
    <property type="protein sequence ID" value="OGLUM02G20820.1"/>
    <property type="gene ID" value="OGLUM02G20820"/>
</dbReference>
<organism evidence="2">
    <name type="scientific">Oryza glumipatula</name>
    <dbReference type="NCBI Taxonomy" id="40148"/>
    <lineage>
        <taxon>Eukaryota</taxon>
        <taxon>Viridiplantae</taxon>
        <taxon>Streptophyta</taxon>
        <taxon>Embryophyta</taxon>
        <taxon>Tracheophyta</taxon>
        <taxon>Spermatophyta</taxon>
        <taxon>Magnoliopsida</taxon>
        <taxon>Liliopsida</taxon>
        <taxon>Poales</taxon>
        <taxon>Poaceae</taxon>
        <taxon>BOP clade</taxon>
        <taxon>Oryzoideae</taxon>
        <taxon>Oryzeae</taxon>
        <taxon>Oryzinae</taxon>
        <taxon>Oryza</taxon>
    </lineage>
</organism>
<evidence type="ECO:0000313" key="3">
    <source>
        <dbReference type="Proteomes" id="UP000026961"/>
    </source>
</evidence>
<keyword evidence="3" id="KW-1185">Reference proteome</keyword>